<organism evidence="1 2">
    <name type="scientific">Ophiostoma piceae (strain UAMH 11346)</name>
    <name type="common">Sap stain fungus</name>
    <dbReference type="NCBI Taxonomy" id="1262450"/>
    <lineage>
        <taxon>Eukaryota</taxon>
        <taxon>Fungi</taxon>
        <taxon>Dikarya</taxon>
        <taxon>Ascomycota</taxon>
        <taxon>Pezizomycotina</taxon>
        <taxon>Sordariomycetes</taxon>
        <taxon>Sordariomycetidae</taxon>
        <taxon>Ophiostomatales</taxon>
        <taxon>Ophiostomataceae</taxon>
        <taxon>Ophiostoma</taxon>
    </lineage>
</organism>
<gene>
    <name evidence="1" type="ORF">F503_04028</name>
</gene>
<keyword evidence="2" id="KW-1185">Reference proteome</keyword>
<dbReference type="HOGENOM" id="CLU_065853_1_0_1"/>
<dbReference type="OrthoDB" id="2101473at2759"/>
<reference evidence="1 2" key="1">
    <citation type="journal article" date="2013" name="BMC Genomics">
        <title>The genome and transcriptome of the pine saprophyte Ophiostoma piceae, and a comparison with the bark beetle-associated pine pathogen Grosmannia clavigera.</title>
        <authorList>
            <person name="Haridas S."/>
            <person name="Wang Y."/>
            <person name="Lim L."/>
            <person name="Massoumi Alamouti S."/>
            <person name="Jackman S."/>
            <person name="Docking R."/>
            <person name="Robertson G."/>
            <person name="Birol I."/>
            <person name="Bohlmann J."/>
            <person name="Breuil C."/>
        </authorList>
    </citation>
    <scope>NUCLEOTIDE SEQUENCE [LARGE SCALE GENOMIC DNA]</scope>
    <source>
        <strain evidence="1 2">UAMH 11346</strain>
    </source>
</reference>
<dbReference type="Pfam" id="PF04299">
    <property type="entry name" value="FMN_bind_2"/>
    <property type="match status" value="1"/>
</dbReference>
<dbReference type="AlphaFoldDB" id="S3BN96"/>
<dbReference type="PIRSF" id="PIRSF010372">
    <property type="entry name" value="PaiB"/>
    <property type="match status" value="1"/>
</dbReference>
<dbReference type="Proteomes" id="UP000016923">
    <property type="component" value="Unassembled WGS sequence"/>
</dbReference>
<dbReference type="PANTHER" id="PTHR35802">
    <property type="entry name" value="PROTEASE SYNTHASE AND SPORULATION PROTEIN PAI 2"/>
    <property type="match status" value="1"/>
</dbReference>
<name>S3BN96_OPHP1</name>
<evidence type="ECO:0000313" key="2">
    <source>
        <dbReference type="Proteomes" id="UP000016923"/>
    </source>
</evidence>
<dbReference type="PANTHER" id="PTHR35802:SF1">
    <property type="entry name" value="PROTEASE SYNTHASE AND SPORULATION PROTEIN PAI 2"/>
    <property type="match status" value="1"/>
</dbReference>
<protein>
    <submittedName>
        <fullName evidence="1">Transcriptional regulator</fullName>
    </submittedName>
</protein>
<evidence type="ECO:0000313" key="1">
    <source>
        <dbReference type="EMBL" id="EPE02679.1"/>
    </source>
</evidence>
<accession>S3BN96</accession>
<dbReference type="VEuPathDB" id="FungiDB:F503_04028"/>
<sequence length="262" mass="28661">MYLRADHAESSIPVLRQLIHDYPLGVVTTAITADGFPLIQSTHIPLILKVDDETSDTELGHLTGHMAKANPHAKAMLAEAAQAAQSADAKSDGIYELKAEVLVVFISSIQHYVTPKFYVETKPSTAKVVPTWNYATAQARGRATIYFGQSEAATNFLTKQLDDLSEFAEREIMNYSGEGARPSPWKVADAPPKYVDILRRNIIGIDIKLDTLEGKFKMSQEMRAGDRAGILEGFRGLGSELGENMAALVEERAAKKEAAKVV</sequence>
<dbReference type="Gene3D" id="2.30.110.10">
    <property type="entry name" value="Electron Transport, Fmn-binding Protein, Chain A"/>
    <property type="match status" value="1"/>
</dbReference>
<dbReference type="InterPro" id="IPR007396">
    <property type="entry name" value="TR_PAI2-type"/>
</dbReference>
<dbReference type="InterPro" id="IPR012349">
    <property type="entry name" value="Split_barrel_FMN-bd"/>
</dbReference>
<dbReference type="SUPFAM" id="SSF50475">
    <property type="entry name" value="FMN-binding split barrel"/>
    <property type="match status" value="1"/>
</dbReference>
<dbReference type="EMBL" id="KE148175">
    <property type="protein sequence ID" value="EPE02679.1"/>
    <property type="molecule type" value="Genomic_DNA"/>
</dbReference>
<proteinExistence type="predicted"/>
<dbReference type="eggNOG" id="ENOG502RCZR">
    <property type="taxonomic scope" value="Eukaryota"/>
</dbReference>
<dbReference type="OMA" id="WYETNQA"/>